<feature type="domain" description="Cytochrome b5 heme-binding" evidence="3">
    <location>
        <begin position="87"/>
        <end position="165"/>
    </location>
</feature>
<dbReference type="EMBL" id="BLKC01000028">
    <property type="protein sequence ID" value="GFF36223.1"/>
    <property type="molecule type" value="Genomic_DNA"/>
</dbReference>
<evidence type="ECO:0000259" key="3">
    <source>
        <dbReference type="SMART" id="SM01117"/>
    </source>
</evidence>
<sequence>MSELRQRQVPQQSSSRSDKPTKSASPRRSSHDGGISVGDIIRVLLTLVVASCGLSYYMTGESVLWGYRPWFTRWPVLVQYIKGPVYLAPDQLALYNGTDPSLPIYVAVNGTIFDVSANPLVYGPGGGYNFFAGRDATRAFVTGCFQEDLTHDLTGVEEMFIPLEDEEEDKKLSSGERKIRREQDRRVALGKVRKQVAHWENFFRNHKKYFEVGKVMGLEDLPKEKRELCKAAKQQRPKKRDVSISTDSLGRHTVDGHLGVANDLLDLSLLLKISEGLAGQAAVDLQTVDKGGDGDETVGLDILLESLGGLLLKDDGVLGLVLDCTKKSSPSPSLVESDK</sequence>
<dbReference type="AlphaFoldDB" id="A0A8H3NUB8"/>
<name>A0A8H3NUB8_9EURO</name>
<evidence type="ECO:0000313" key="5">
    <source>
        <dbReference type="Proteomes" id="UP000465221"/>
    </source>
</evidence>
<dbReference type="SUPFAM" id="SSF55856">
    <property type="entry name" value="Cytochrome b5-like heme/steroid binding domain"/>
    <property type="match status" value="1"/>
</dbReference>
<dbReference type="PANTHER" id="PTHR10281">
    <property type="entry name" value="MEMBRANE-ASSOCIATED PROGESTERONE RECEPTOR COMPONENT-RELATED"/>
    <property type="match status" value="1"/>
</dbReference>
<proteinExistence type="inferred from homology"/>
<dbReference type="InterPro" id="IPR001199">
    <property type="entry name" value="Cyt_B5-like_heme/steroid-bd"/>
</dbReference>
<dbReference type="InterPro" id="IPR050577">
    <property type="entry name" value="MAPR/NEUFC/NENF-like"/>
</dbReference>
<dbReference type="Gene3D" id="3.10.120.10">
    <property type="entry name" value="Cytochrome b5-like heme/steroid binding domain"/>
    <property type="match status" value="1"/>
</dbReference>
<comment type="caution">
    <text evidence="4">The sequence shown here is derived from an EMBL/GenBank/DDBJ whole genome shotgun (WGS) entry which is preliminary data.</text>
</comment>
<dbReference type="GO" id="GO:0016020">
    <property type="term" value="C:membrane"/>
    <property type="evidence" value="ECO:0007669"/>
    <property type="project" value="TreeGrafter"/>
</dbReference>
<accession>A0A8H3NUB8</accession>
<feature type="region of interest" description="Disordered" evidence="2">
    <location>
        <begin position="1"/>
        <end position="33"/>
    </location>
</feature>
<dbReference type="Proteomes" id="UP000465221">
    <property type="component" value="Unassembled WGS sequence"/>
</dbReference>
<dbReference type="SMART" id="SM01117">
    <property type="entry name" value="Cyt-b5"/>
    <property type="match status" value="1"/>
</dbReference>
<dbReference type="PANTHER" id="PTHR10281:SF76">
    <property type="entry name" value="CALCUTTA CUP-RELATED"/>
    <property type="match status" value="1"/>
</dbReference>
<dbReference type="FunFam" id="3.10.120.10:FF:000018">
    <property type="entry name" value="Heme/steroid binding domain protein, putative"/>
    <property type="match status" value="1"/>
</dbReference>
<evidence type="ECO:0000256" key="1">
    <source>
        <dbReference type="ARBA" id="ARBA00038357"/>
    </source>
</evidence>
<comment type="similarity">
    <text evidence="1">Belongs to the cytochrome b5 family. MAPR subfamily.</text>
</comment>
<evidence type="ECO:0000313" key="4">
    <source>
        <dbReference type="EMBL" id="GFF36223.1"/>
    </source>
</evidence>
<evidence type="ECO:0000256" key="2">
    <source>
        <dbReference type="SAM" id="MobiDB-lite"/>
    </source>
</evidence>
<protein>
    <submittedName>
        <fullName evidence="4">Neuferricin</fullName>
    </submittedName>
</protein>
<organism evidence="4 5">
    <name type="scientific">Aspergillus udagawae</name>
    <dbReference type="NCBI Taxonomy" id="91492"/>
    <lineage>
        <taxon>Eukaryota</taxon>
        <taxon>Fungi</taxon>
        <taxon>Dikarya</taxon>
        <taxon>Ascomycota</taxon>
        <taxon>Pezizomycotina</taxon>
        <taxon>Eurotiomycetes</taxon>
        <taxon>Eurotiomycetidae</taxon>
        <taxon>Eurotiales</taxon>
        <taxon>Aspergillaceae</taxon>
        <taxon>Aspergillus</taxon>
        <taxon>Aspergillus subgen. Fumigati</taxon>
    </lineage>
</organism>
<gene>
    <name evidence="4" type="ORF">IFM46972_04815</name>
</gene>
<dbReference type="GO" id="GO:0012505">
    <property type="term" value="C:endomembrane system"/>
    <property type="evidence" value="ECO:0007669"/>
    <property type="project" value="TreeGrafter"/>
</dbReference>
<reference evidence="4 5" key="1">
    <citation type="submission" date="2020-01" db="EMBL/GenBank/DDBJ databases">
        <title>Draft genome sequence of Aspergillus udagawae IFM 46972.</title>
        <authorList>
            <person name="Takahashi H."/>
            <person name="Yaguchi T."/>
        </authorList>
    </citation>
    <scope>NUCLEOTIDE SEQUENCE [LARGE SCALE GENOMIC DNA]</scope>
    <source>
        <strain evidence="4 5">IFM 46972</strain>
    </source>
</reference>
<dbReference type="Pfam" id="PF00173">
    <property type="entry name" value="Cyt-b5"/>
    <property type="match status" value="1"/>
</dbReference>
<dbReference type="InterPro" id="IPR036400">
    <property type="entry name" value="Cyt_B5-like_heme/steroid_sf"/>
</dbReference>